<dbReference type="InterPro" id="IPR039261">
    <property type="entry name" value="FNR_nucleotide-bd"/>
</dbReference>
<dbReference type="PANTHER" id="PTHR47354:SF1">
    <property type="entry name" value="CARNITINE MONOOXYGENASE REDUCTASE SUBUNIT"/>
    <property type="match status" value="1"/>
</dbReference>
<evidence type="ECO:0000259" key="9">
    <source>
        <dbReference type="PROSITE" id="PS51085"/>
    </source>
</evidence>
<evidence type="ECO:0000256" key="3">
    <source>
        <dbReference type="ARBA" id="ARBA00022643"/>
    </source>
</evidence>
<keyword evidence="5" id="KW-0479">Metal-binding</keyword>
<protein>
    <submittedName>
        <fullName evidence="11">Vanillate O-demethylase ferredoxin subunit</fullName>
    </submittedName>
</protein>
<dbReference type="Pfam" id="PF22290">
    <property type="entry name" value="DmmA-like_N"/>
    <property type="match status" value="1"/>
</dbReference>
<dbReference type="PROSITE" id="PS00197">
    <property type="entry name" value="2FE2S_FER_1"/>
    <property type="match status" value="1"/>
</dbReference>
<keyword evidence="8" id="KW-0411">Iron-sulfur</keyword>
<name>A0ABV2Q8Z5_9BURK</name>
<dbReference type="Gene3D" id="2.40.30.10">
    <property type="entry name" value="Translation factors"/>
    <property type="match status" value="1"/>
</dbReference>
<dbReference type="InterPro" id="IPR001041">
    <property type="entry name" value="2Fe-2S_ferredoxin-type"/>
</dbReference>
<keyword evidence="2" id="KW-0285">Flavoprotein</keyword>
<comment type="cofactor">
    <cofactor evidence="1">
        <name>FMN</name>
        <dbReference type="ChEBI" id="CHEBI:58210"/>
    </cofactor>
</comment>
<dbReference type="Pfam" id="PF00111">
    <property type="entry name" value="Fer2"/>
    <property type="match status" value="1"/>
</dbReference>
<evidence type="ECO:0000256" key="8">
    <source>
        <dbReference type="ARBA" id="ARBA00023014"/>
    </source>
</evidence>
<dbReference type="InterPro" id="IPR006058">
    <property type="entry name" value="2Fe2S_fd_BS"/>
</dbReference>
<dbReference type="Gene3D" id="3.10.20.30">
    <property type="match status" value="1"/>
</dbReference>
<feature type="domain" description="2Fe-2S ferredoxin-type" evidence="9">
    <location>
        <begin position="233"/>
        <end position="318"/>
    </location>
</feature>
<dbReference type="SUPFAM" id="SSF63380">
    <property type="entry name" value="Riboflavin synthase domain-like"/>
    <property type="match status" value="1"/>
</dbReference>
<dbReference type="InterPro" id="IPR050415">
    <property type="entry name" value="MRET"/>
</dbReference>
<dbReference type="InterPro" id="IPR054582">
    <property type="entry name" value="DmmA-like_N"/>
</dbReference>
<dbReference type="InterPro" id="IPR017938">
    <property type="entry name" value="Riboflavin_synthase-like_b-brl"/>
</dbReference>
<dbReference type="PROSITE" id="PS51085">
    <property type="entry name" value="2FE2S_FER_2"/>
    <property type="match status" value="1"/>
</dbReference>
<feature type="domain" description="FAD-binding FR-type" evidence="10">
    <location>
        <begin position="1"/>
        <end position="104"/>
    </location>
</feature>
<dbReference type="CDD" id="cd00207">
    <property type="entry name" value="fer2"/>
    <property type="match status" value="1"/>
</dbReference>
<evidence type="ECO:0000313" key="11">
    <source>
        <dbReference type="EMBL" id="MET4577480.1"/>
    </source>
</evidence>
<keyword evidence="4" id="KW-0001">2Fe-2S</keyword>
<evidence type="ECO:0000256" key="6">
    <source>
        <dbReference type="ARBA" id="ARBA00023002"/>
    </source>
</evidence>
<accession>A0ABV2Q8Z5</accession>
<dbReference type="PROSITE" id="PS51384">
    <property type="entry name" value="FAD_FR"/>
    <property type="match status" value="1"/>
</dbReference>
<keyword evidence="6" id="KW-0560">Oxidoreductase</keyword>
<reference evidence="11 12" key="1">
    <citation type="submission" date="2024-06" db="EMBL/GenBank/DDBJ databases">
        <title>Sorghum-associated microbial communities from plants grown in Nebraska, USA.</title>
        <authorList>
            <person name="Schachtman D."/>
        </authorList>
    </citation>
    <scope>NUCLEOTIDE SEQUENCE [LARGE SCALE GENOMIC DNA]</scope>
    <source>
        <strain evidence="11 12">2709</strain>
    </source>
</reference>
<evidence type="ECO:0000256" key="2">
    <source>
        <dbReference type="ARBA" id="ARBA00022630"/>
    </source>
</evidence>
<dbReference type="Proteomes" id="UP001549320">
    <property type="component" value="Unassembled WGS sequence"/>
</dbReference>
<evidence type="ECO:0000256" key="4">
    <source>
        <dbReference type="ARBA" id="ARBA00022714"/>
    </source>
</evidence>
<proteinExistence type="predicted"/>
<evidence type="ECO:0000256" key="5">
    <source>
        <dbReference type="ARBA" id="ARBA00022723"/>
    </source>
</evidence>
<dbReference type="EMBL" id="JBEPSH010000005">
    <property type="protein sequence ID" value="MET4577480.1"/>
    <property type="molecule type" value="Genomic_DNA"/>
</dbReference>
<evidence type="ECO:0000259" key="10">
    <source>
        <dbReference type="PROSITE" id="PS51384"/>
    </source>
</evidence>
<sequence length="318" mass="34500">MNLLQVRVAAKKVEAQDICSFELVAALPGQELPAFGPGAHIDVHIPGGAIRQYSLWNSPADTGVYRIGVLREANGRGGSVGMHDTVQEGSTLQIGLPRNHFPLSSSGKHSLLLAGGIGITPILCMAQSLVEAGRSFELHYCSRSHARTAFMNRLHALGQRCRLYVDEDPVGERFRIGEVLSAQPAETHLYTCGPKGFMDAVLQAARGMDWNEDRLHYEFFQTETIPVEGDTAFDVQLMRSGRTVRVGHAQTVAHALMSAGVDLQTSCEQGICGTCVTRVLAGIPDHRDSFLMPEEQAANDCFTPCCSRSLSPTLVLDL</sequence>
<keyword evidence="7" id="KW-0408">Iron</keyword>
<dbReference type="InterPro" id="IPR012675">
    <property type="entry name" value="Beta-grasp_dom_sf"/>
</dbReference>
<dbReference type="InterPro" id="IPR036010">
    <property type="entry name" value="2Fe-2S_ferredoxin-like_sf"/>
</dbReference>
<dbReference type="PRINTS" id="PR00409">
    <property type="entry name" value="PHDIOXRDTASE"/>
</dbReference>
<gene>
    <name evidence="11" type="ORF">ABIE13_002591</name>
</gene>
<evidence type="ECO:0000256" key="7">
    <source>
        <dbReference type="ARBA" id="ARBA00023004"/>
    </source>
</evidence>
<comment type="caution">
    <text evidence="11">The sequence shown here is derived from an EMBL/GenBank/DDBJ whole genome shotgun (WGS) entry which is preliminary data.</text>
</comment>
<evidence type="ECO:0000256" key="1">
    <source>
        <dbReference type="ARBA" id="ARBA00001917"/>
    </source>
</evidence>
<dbReference type="InterPro" id="IPR017927">
    <property type="entry name" value="FAD-bd_FR_type"/>
</dbReference>
<dbReference type="SUPFAM" id="SSF54292">
    <property type="entry name" value="2Fe-2S ferredoxin-like"/>
    <property type="match status" value="1"/>
</dbReference>
<dbReference type="PANTHER" id="PTHR47354">
    <property type="entry name" value="NADH OXIDOREDUCTASE HCR"/>
    <property type="match status" value="1"/>
</dbReference>
<keyword evidence="12" id="KW-1185">Reference proteome</keyword>
<organism evidence="11 12">
    <name type="scientific">Ottowia thiooxydans</name>
    <dbReference type="NCBI Taxonomy" id="219182"/>
    <lineage>
        <taxon>Bacteria</taxon>
        <taxon>Pseudomonadati</taxon>
        <taxon>Pseudomonadota</taxon>
        <taxon>Betaproteobacteria</taxon>
        <taxon>Burkholderiales</taxon>
        <taxon>Comamonadaceae</taxon>
        <taxon>Ottowia</taxon>
    </lineage>
</organism>
<dbReference type="Gene3D" id="3.40.50.80">
    <property type="entry name" value="Nucleotide-binding domain of ferredoxin-NADP reductase (FNR) module"/>
    <property type="match status" value="1"/>
</dbReference>
<dbReference type="CDD" id="cd06185">
    <property type="entry name" value="PDR_like"/>
    <property type="match status" value="1"/>
</dbReference>
<dbReference type="SUPFAM" id="SSF52343">
    <property type="entry name" value="Ferredoxin reductase-like, C-terminal NADP-linked domain"/>
    <property type="match status" value="1"/>
</dbReference>
<evidence type="ECO:0000313" key="12">
    <source>
        <dbReference type="Proteomes" id="UP001549320"/>
    </source>
</evidence>
<keyword evidence="3" id="KW-0288">FMN</keyword>